<dbReference type="GO" id="GO:0005634">
    <property type="term" value="C:nucleus"/>
    <property type="evidence" value="ECO:0007669"/>
    <property type="project" value="TreeGrafter"/>
</dbReference>
<feature type="region of interest" description="Disordered" evidence="3">
    <location>
        <begin position="88"/>
        <end position="393"/>
    </location>
</feature>
<feature type="compositionally biased region" description="Polar residues" evidence="3">
    <location>
        <begin position="239"/>
        <end position="249"/>
    </location>
</feature>
<gene>
    <name evidence="4" type="ORF">Fcan01_03788</name>
</gene>
<evidence type="ECO:0000256" key="1">
    <source>
        <dbReference type="ARBA" id="ARBA00004496"/>
    </source>
</evidence>
<feature type="compositionally biased region" description="Basic and acidic residues" evidence="3">
    <location>
        <begin position="152"/>
        <end position="224"/>
    </location>
</feature>
<reference evidence="4 5" key="1">
    <citation type="submission" date="2015-12" db="EMBL/GenBank/DDBJ databases">
        <title>The genome of Folsomia candida.</title>
        <authorList>
            <person name="Faddeeva A."/>
            <person name="Derks M.F."/>
            <person name="Anvar Y."/>
            <person name="Smit S."/>
            <person name="Van Straalen N."/>
            <person name="Roelofs D."/>
        </authorList>
    </citation>
    <scope>NUCLEOTIDE SEQUENCE [LARGE SCALE GENOMIC DNA]</scope>
    <source>
        <strain evidence="4 5">VU population</strain>
        <tissue evidence="4">Whole body</tissue>
    </source>
</reference>
<feature type="compositionally biased region" description="Polar residues" evidence="3">
    <location>
        <begin position="1"/>
        <end position="18"/>
    </location>
</feature>
<feature type="region of interest" description="Disordered" evidence="3">
    <location>
        <begin position="1"/>
        <end position="50"/>
    </location>
</feature>
<dbReference type="Pfam" id="PF10477">
    <property type="entry name" value="EIF4E-T"/>
    <property type="match status" value="1"/>
</dbReference>
<accession>A0A226F034</accession>
<dbReference type="OrthoDB" id="8916892at2759"/>
<sequence>MELQINSGSDQCHNSDTKICNGRISSGSSSGNYDKVEEEETCSSRSKKGKGRIMYDKSFLMKCSKSAVSRQKPADFPLPDLGCTLGALKSSKPATPVPPSVYVAPRRKDEIGAGGGNGGRRGLDPSDNISLRPHSGSFVGGCSPVSTSQSKYYDHRTVRDNNRGDRDRDNRGDRDPPQPGYRDRMNYRDDRDTGDRDRRGGDRDRDRDRDRPNNRAGESGRPERVVYNSRWGEKPESGWDSSSSNSVYHDTQGGGGGSNKWNNYAPKNGRGDGISSGPGGHYEKKEHHHGGHRDYNNRRGGRDNPRNDEQDEPEWFSGGPTSRHETMELRGFMDDERKDMANAGGDKKNNHKEITKGATETEKPSETAQPPQDFSTSHGFSTAQQKEEQPAVDSAFSLEKILQMEKIPGIHNESEEGISRFSKFFQKNSENEQKTAEPIPPPNKMEAGSSYIPSEKILFVNLLRSSSLATNTSVVHTPEESGPAEDKKEIVAEMGNALRNMLQITSKKNAPADTSAPPAPSDPSAPPAPSDPPGPSAPPARPPGPSAPPARPPRASELPPQPRPPVGPRNHGPIGEPKKTEPTTEPLPQYLGDPDNPYFAEWQERHRNIHKPDLKALLAGQPKEKETGDLRALLLKLIRNPADKITNSHHKGVPPNPAGAVGRPPSRSPGSAGPLFERPSSRLAQQPDSSLDSPSTSGLEPISSETELDESQDSMYRSDMQYTLLPDASIQPQMENIERRSPGGMHVMHENGTFSGIMPIDNTNMMMGPPIPMQQQQYIQQQQPQPGFNVFETLIRSHVTPNQVPLTTLMVTPVETCTAQQILGLLPIEIGRLVQQVNPDEHFWNLSEHQELLNAVSTGKYTFRTLLQDLINGTSYPPPTFAALLQIILSGRLKIPTYRPPEPAFILQKFNPVPVQPQQFQMQQQQHPMQRMHHHQQHPQQQYRHGGQHHYDHDQMRRNAGTPVSNMAAFTPTSVMRKMTASPKPSHQQNRRTPPVSHPELNTANFSMIVQQLTGQQHMQQQQQPQPHHMPVRQHRITTPLPIHPAQYQAMRQGQMMMPQPPRPQQMMMHHHQNFAPVRNVNHHNSRHDMPPH</sequence>
<feature type="compositionally biased region" description="Low complexity" evidence="3">
    <location>
        <begin position="659"/>
        <end position="674"/>
    </location>
</feature>
<feature type="compositionally biased region" description="Pro residues" evidence="3">
    <location>
        <begin position="517"/>
        <end position="552"/>
    </location>
</feature>
<feature type="compositionally biased region" description="Polar residues" evidence="3">
    <location>
        <begin position="983"/>
        <end position="992"/>
    </location>
</feature>
<feature type="compositionally biased region" description="Basic and acidic residues" evidence="3">
    <location>
        <begin position="322"/>
        <end position="365"/>
    </location>
</feature>
<name>A0A226F034_FOLCA</name>
<dbReference type="PANTHER" id="PTHR12269:SF1">
    <property type="entry name" value="EUKARYOTIC TRANSLATION INITIATION FACTOR 4E TRANSPORTER"/>
    <property type="match status" value="1"/>
</dbReference>
<dbReference type="PANTHER" id="PTHR12269">
    <property type="entry name" value="EUKARYOTIC TRANSLATION INITIATION FACTOR 4E TRANSPORTER"/>
    <property type="match status" value="1"/>
</dbReference>
<feature type="region of interest" description="Disordered" evidence="3">
    <location>
        <begin position="470"/>
        <end position="604"/>
    </location>
</feature>
<evidence type="ECO:0000313" key="4">
    <source>
        <dbReference type="EMBL" id="OXA62491.1"/>
    </source>
</evidence>
<dbReference type="STRING" id="158441.A0A226F034"/>
<dbReference type="AlphaFoldDB" id="A0A226F034"/>
<feature type="compositionally biased region" description="Polar residues" evidence="3">
    <location>
        <begin position="366"/>
        <end position="384"/>
    </location>
</feature>
<keyword evidence="5" id="KW-1185">Reference proteome</keyword>
<dbReference type="InterPro" id="IPR018862">
    <property type="entry name" value="eIF4E-T"/>
</dbReference>
<evidence type="ECO:0008006" key="6">
    <source>
        <dbReference type="Google" id="ProtNLM"/>
    </source>
</evidence>
<dbReference type="GO" id="GO:0036464">
    <property type="term" value="C:cytoplasmic ribonucleoprotein granule"/>
    <property type="evidence" value="ECO:0007669"/>
    <property type="project" value="UniProtKB-ARBA"/>
</dbReference>
<feature type="compositionally biased region" description="Polar residues" evidence="3">
    <location>
        <begin position="682"/>
        <end position="698"/>
    </location>
</feature>
<feature type="compositionally biased region" description="Basic and acidic residues" evidence="3">
    <location>
        <begin position="292"/>
        <end position="308"/>
    </location>
</feature>
<feature type="region of interest" description="Disordered" evidence="3">
    <location>
        <begin position="426"/>
        <end position="448"/>
    </location>
</feature>
<comment type="caution">
    <text evidence="4">The sequence shown here is derived from an EMBL/GenBank/DDBJ whole genome shotgun (WGS) entry which is preliminary data.</text>
</comment>
<proteinExistence type="predicted"/>
<feature type="region of interest" description="Disordered" evidence="3">
    <location>
        <begin position="1013"/>
        <end position="1032"/>
    </location>
</feature>
<feature type="region of interest" description="Disordered" evidence="3">
    <location>
        <begin position="919"/>
        <end position="1001"/>
    </location>
</feature>
<dbReference type="EMBL" id="LNIX01000001">
    <property type="protein sequence ID" value="OXA62491.1"/>
    <property type="molecule type" value="Genomic_DNA"/>
</dbReference>
<comment type="subcellular location">
    <subcellularLocation>
        <location evidence="1">Cytoplasm</location>
    </subcellularLocation>
</comment>
<evidence type="ECO:0000256" key="3">
    <source>
        <dbReference type="SAM" id="MobiDB-lite"/>
    </source>
</evidence>
<feature type="compositionally biased region" description="Low complexity" evidence="3">
    <location>
        <begin position="919"/>
        <end position="929"/>
    </location>
</feature>
<evidence type="ECO:0000256" key="2">
    <source>
        <dbReference type="ARBA" id="ARBA00022490"/>
    </source>
</evidence>
<feature type="region of interest" description="Disordered" evidence="3">
    <location>
        <begin position="645"/>
        <end position="713"/>
    </location>
</feature>
<dbReference type="GO" id="GO:0003729">
    <property type="term" value="F:mRNA binding"/>
    <property type="evidence" value="ECO:0007669"/>
    <property type="project" value="TreeGrafter"/>
</dbReference>
<feature type="compositionally biased region" description="Gly residues" evidence="3">
    <location>
        <begin position="271"/>
        <end position="280"/>
    </location>
</feature>
<feature type="compositionally biased region" description="Low complexity" evidence="3">
    <location>
        <begin position="1016"/>
        <end position="1029"/>
    </location>
</feature>
<organism evidence="4 5">
    <name type="scientific">Folsomia candida</name>
    <name type="common">Springtail</name>
    <dbReference type="NCBI Taxonomy" id="158441"/>
    <lineage>
        <taxon>Eukaryota</taxon>
        <taxon>Metazoa</taxon>
        <taxon>Ecdysozoa</taxon>
        <taxon>Arthropoda</taxon>
        <taxon>Hexapoda</taxon>
        <taxon>Collembola</taxon>
        <taxon>Entomobryomorpha</taxon>
        <taxon>Isotomoidea</taxon>
        <taxon>Isotomidae</taxon>
        <taxon>Proisotominae</taxon>
        <taxon>Folsomia</taxon>
    </lineage>
</organism>
<evidence type="ECO:0000313" key="5">
    <source>
        <dbReference type="Proteomes" id="UP000198287"/>
    </source>
</evidence>
<dbReference type="OMA" id="REMWRND"/>
<protein>
    <recommendedName>
        <fullName evidence="6">Eukaryotic translation initiation factor 4E transporter</fullName>
    </recommendedName>
</protein>
<dbReference type="Proteomes" id="UP000198287">
    <property type="component" value="Unassembled WGS sequence"/>
</dbReference>
<dbReference type="GO" id="GO:0017148">
    <property type="term" value="P:negative regulation of translation"/>
    <property type="evidence" value="ECO:0007669"/>
    <property type="project" value="TreeGrafter"/>
</dbReference>
<keyword evidence="2" id="KW-0963">Cytoplasm</keyword>